<proteinExistence type="predicted"/>
<sequence>MRLWRYDPQTPEGKYPIVLRRDGTPLESRYFVITLRDPCAPAAFRAAAKEASRLGLDPDYARDLKALAAMAGAERARVGAGDPDAP</sequence>
<evidence type="ECO:0000313" key="1">
    <source>
        <dbReference type="EMBL" id="KKL77641.1"/>
    </source>
</evidence>
<reference evidence="1" key="1">
    <citation type="journal article" date="2015" name="Nature">
        <title>Complex archaea that bridge the gap between prokaryotes and eukaryotes.</title>
        <authorList>
            <person name="Spang A."/>
            <person name="Saw J.H."/>
            <person name="Jorgensen S.L."/>
            <person name="Zaremba-Niedzwiedzka K."/>
            <person name="Martijn J."/>
            <person name="Lind A.E."/>
            <person name="van Eijk R."/>
            <person name="Schleper C."/>
            <person name="Guy L."/>
            <person name="Ettema T.J."/>
        </authorList>
    </citation>
    <scope>NUCLEOTIDE SEQUENCE</scope>
</reference>
<gene>
    <name evidence="1" type="ORF">LCGC14_2032900</name>
</gene>
<dbReference type="EMBL" id="LAZR01023693">
    <property type="protein sequence ID" value="KKL77641.1"/>
    <property type="molecule type" value="Genomic_DNA"/>
</dbReference>
<accession>A0A0F9FGP5</accession>
<organism evidence="1">
    <name type="scientific">marine sediment metagenome</name>
    <dbReference type="NCBI Taxonomy" id="412755"/>
    <lineage>
        <taxon>unclassified sequences</taxon>
        <taxon>metagenomes</taxon>
        <taxon>ecological metagenomes</taxon>
    </lineage>
</organism>
<name>A0A0F9FGP5_9ZZZZ</name>
<protein>
    <submittedName>
        <fullName evidence="1">Uncharacterized protein</fullName>
    </submittedName>
</protein>
<dbReference type="AlphaFoldDB" id="A0A0F9FGP5"/>
<comment type="caution">
    <text evidence="1">The sequence shown here is derived from an EMBL/GenBank/DDBJ whole genome shotgun (WGS) entry which is preliminary data.</text>
</comment>
<feature type="non-terminal residue" evidence="1">
    <location>
        <position position="86"/>
    </location>
</feature>